<dbReference type="SUPFAM" id="SSF109854">
    <property type="entry name" value="DinB/YfiT-like putative metalloenzymes"/>
    <property type="match status" value="1"/>
</dbReference>
<dbReference type="AlphaFoldDB" id="A0A838A7M6"/>
<evidence type="ECO:0000313" key="2">
    <source>
        <dbReference type="EMBL" id="MBA0124577.1"/>
    </source>
</evidence>
<dbReference type="GO" id="GO:0016853">
    <property type="term" value="F:isomerase activity"/>
    <property type="evidence" value="ECO:0007669"/>
    <property type="project" value="UniProtKB-KW"/>
</dbReference>
<dbReference type="InterPro" id="IPR024344">
    <property type="entry name" value="MDMPI_metal-binding"/>
</dbReference>
<dbReference type="Proteomes" id="UP000582974">
    <property type="component" value="Unassembled WGS sequence"/>
</dbReference>
<keyword evidence="3" id="KW-1185">Reference proteome</keyword>
<dbReference type="InterPro" id="IPR034660">
    <property type="entry name" value="DinB/YfiT-like"/>
</dbReference>
<dbReference type="GO" id="GO:0046872">
    <property type="term" value="F:metal ion binding"/>
    <property type="evidence" value="ECO:0007669"/>
    <property type="project" value="InterPro"/>
</dbReference>
<feature type="domain" description="Mycothiol-dependent maleylpyruvate isomerase metal-binding" evidence="1">
    <location>
        <begin position="15"/>
        <end position="157"/>
    </location>
</feature>
<name>A0A838A7M6_9PSEU</name>
<accession>A0A838A7M6</accession>
<evidence type="ECO:0000259" key="1">
    <source>
        <dbReference type="Pfam" id="PF11716"/>
    </source>
</evidence>
<keyword evidence="2" id="KW-0670">Pyruvate</keyword>
<dbReference type="EMBL" id="JACCKD010000001">
    <property type="protein sequence ID" value="MBA0124577.1"/>
    <property type="molecule type" value="Genomic_DNA"/>
</dbReference>
<protein>
    <submittedName>
        <fullName evidence="2">Maleylpyruvate isomerase N-terminal domain-containing protein</fullName>
    </submittedName>
</protein>
<proteinExistence type="predicted"/>
<keyword evidence="2" id="KW-0413">Isomerase</keyword>
<dbReference type="Gene3D" id="1.20.120.450">
    <property type="entry name" value="dinb family like domain"/>
    <property type="match status" value="1"/>
</dbReference>
<comment type="caution">
    <text evidence="2">The sequence shown here is derived from an EMBL/GenBank/DDBJ whole genome shotgun (WGS) entry which is preliminary data.</text>
</comment>
<organism evidence="2 3">
    <name type="scientific">Haloechinothrix aidingensis</name>
    <dbReference type="NCBI Taxonomy" id="2752311"/>
    <lineage>
        <taxon>Bacteria</taxon>
        <taxon>Bacillati</taxon>
        <taxon>Actinomycetota</taxon>
        <taxon>Actinomycetes</taxon>
        <taxon>Pseudonocardiales</taxon>
        <taxon>Pseudonocardiaceae</taxon>
        <taxon>Haloechinothrix</taxon>
    </lineage>
</organism>
<reference evidence="2 3" key="1">
    <citation type="submission" date="2020-07" db="EMBL/GenBank/DDBJ databases">
        <title>Genome of Haloechinothrix sp.</title>
        <authorList>
            <person name="Tang S.-K."/>
            <person name="Yang L."/>
            <person name="Zhu W.-Y."/>
        </authorList>
    </citation>
    <scope>NUCLEOTIDE SEQUENCE [LARGE SCALE GENOMIC DNA]</scope>
    <source>
        <strain evidence="2 3">YIM 98757</strain>
    </source>
</reference>
<gene>
    <name evidence="2" type="ORF">H0B56_03380</name>
</gene>
<evidence type="ECO:0000313" key="3">
    <source>
        <dbReference type="Proteomes" id="UP000582974"/>
    </source>
</evidence>
<sequence>MTTEERAGHRVLRSAYAGVVDASRGISEGQAWLPTGCTGWCVRDVLFHLMRDAERALVALNTPAEGEPDTDAISYWRAHRPSTDPMQHNLRMTRISASVYPTFEPLHAAFDETATAAVNAARSSGARRTVRTQGCVLLVEDLITTLIVEAAIHHLDLVVVLDRPGPSEDTLRVVRGTLDGLLGEPLPFPAGDETYARIGTGRQSLTTEQRHALGWRAHRFPLLG</sequence>
<dbReference type="Pfam" id="PF11716">
    <property type="entry name" value="MDMPI_N"/>
    <property type="match status" value="1"/>
</dbReference>